<reference evidence="8" key="1">
    <citation type="submission" date="2018-04" db="EMBL/GenBank/DDBJ databases">
        <authorList>
            <person name="Cornet L."/>
        </authorList>
    </citation>
    <scope>NUCLEOTIDE SEQUENCE [LARGE SCALE GENOMIC DNA]</scope>
</reference>
<keyword evidence="5" id="KW-0378">Hydrolase</keyword>
<sequence length="115" mass="13527">MKDPRIFIIHIRDCIARIETYTEAGKSAFFSDLRTQDAVIRNLETMADATQQLPELWKNEYSEIDWRKVADFRNFLAHQYLDLSLKIIWEVVKTDVPALKVCIESMADKFWNDGD</sequence>
<keyword evidence="3" id="KW-0540">Nuclease</keyword>
<organism evidence="7 8">
    <name type="scientific">Leptolyngbya foveolarum</name>
    <dbReference type="NCBI Taxonomy" id="47253"/>
    <lineage>
        <taxon>Bacteria</taxon>
        <taxon>Bacillati</taxon>
        <taxon>Cyanobacteriota</taxon>
        <taxon>Cyanophyceae</taxon>
        <taxon>Leptolyngbyales</taxon>
        <taxon>Leptolyngbyaceae</taxon>
        <taxon>Leptolyngbya group</taxon>
        <taxon>Leptolyngbya</taxon>
    </lineage>
</organism>
<keyword evidence="2" id="KW-1277">Toxin-antitoxin system</keyword>
<evidence type="ECO:0000313" key="8">
    <source>
        <dbReference type="Proteomes" id="UP000249354"/>
    </source>
</evidence>
<evidence type="ECO:0000256" key="3">
    <source>
        <dbReference type="ARBA" id="ARBA00022722"/>
    </source>
</evidence>
<evidence type="ECO:0000256" key="2">
    <source>
        <dbReference type="ARBA" id="ARBA00022649"/>
    </source>
</evidence>
<dbReference type="Proteomes" id="UP000249354">
    <property type="component" value="Unassembled WGS sequence"/>
</dbReference>
<dbReference type="AlphaFoldDB" id="A0A2W4TRJ8"/>
<dbReference type="GO" id="GO:0016787">
    <property type="term" value="F:hydrolase activity"/>
    <property type="evidence" value="ECO:0007669"/>
    <property type="project" value="UniProtKB-KW"/>
</dbReference>
<reference evidence="7 8" key="2">
    <citation type="submission" date="2018-06" db="EMBL/GenBank/DDBJ databases">
        <title>Metagenomic assembly of (sub)arctic Cyanobacteria and their associated microbiome from non-axenic cultures.</title>
        <authorList>
            <person name="Baurain D."/>
        </authorList>
    </citation>
    <scope>NUCLEOTIDE SEQUENCE [LARGE SCALE GENOMIC DNA]</scope>
    <source>
        <strain evidence="7">ULC129bin1</strain>
    </source>
</reference>
<evidence type="ECO:0000256" key="6">
    <source>
        <dbReference type="ARBA" id="ARBA00024207"/>
    </source>
</evidence>
<dbReference type="EMBL" id="QBMC01000224">
    <property type="protein sequence ID" value="PZO10264.1"/>
    <property type="molecule type" value="Genomic_DNA"/>
</dbReference>
<gene>
    <name evidence="7" type="ORF">DCF25_20850</name>
</gene>
<dbReference type="InterPro" id="IPR051813">
    <property type="entry name" value="HepT_RNase_toxin"/>
</dbReference>
<keyword evidence="4" id="KW-0547">Nucleotide-binding</keyword>
<comment type="similarity">
    <text evidence="6">Belongs to the HepT RNase toxin family.</text>
</comment>
<evidence type="ECO:0000256" key="5">
    <source>
        <dbReference type="ARBA" id="ARBA00022801"/>
    </source>
</evidence>
<dbReference type="Pfam" id="PF01934">
    <property type="entry name" value="HepT-like"/>
    <property type="match status" value="1"/>
</dbReference>
<dbReference type="PANTHER" id="PTHR34139">
    <property type="entry name" value="UPF0331 PROTEIN MJ0127"/>
    <property type="match status" value="1"/>
</dbReference>
<dbReference type="InterPro" id="IPR008201">
    <property type="entry name" value="HepT-like"/>
</dbReference>
<evidence type="ECO:0000256" key="1">
    <source>
        <dbReference type="ARBA" id="ARBA00022553"/>
    </source>
</evidence>
<keyword evidence="1" id="KW-0597">Phosphoprotein</keyword>
<dbReference type="GO" id="GO:0110001">
    <property type="term" value="C:toxin-antitoxin complex"/>
    <property type="evidence" value="ECO:0007669"/>
    <property type="project" value="InterPro"/>
</dbReference>
<evidence type="ECO:0000256" key="4">
    <source>
        <dbReference type="ARBA" id="ARBA00022741"/>
    </source>
</evidence>
<dbReference type="GO" id="GO:0000166">
    <property type="term" value="F:nucleotide binding"/>
    <property type="evidence" value="ECO:0007669"/>
    <property type="project" value="UniProtKB-KW"/>
</dbReference>
<comment type="caution">
    <text evidence="7">The sequence shown here is derived from an EMBL/GenBank/DDBJ whole genome shotgun (WGS) entry which is preliminary data.</text>
</comment>
<protein>
    <submittedName>
        <fullName evidence="7">DUF86 domain-containing protein</fullName>
    </submittedName>
</protein>
<accession>A0A2W4TRJ8</accession>
<evidence type="ECO:0000313" key="7">
    <source>
        <dbReference type="EMBL" id="PZO10264.1"/>
    </source>
</evidence>
<proteinExistence type="inferred from homology"/>
<dbReference type="PANTHER" id="PTHR34139:SF1">
    <property type="entry name" value="RNASE MJ1380-RELATED"/>
    <property type="match status" value="1"/>
</dbReference>
<dbReference type="InterPro" id="IPR037038">
    <property type="entry name" value="HepT-like_sf"/>
</dbReference>
<dbReference type="GO" id="GO:0004540">
    <property type="term" value="F:RNA nuclease activity"/>
    <property type="evidence" value="ECO:0007669"/>
    <property type="project" value="InterPro"/>
</dbReference>
<dbReference type="Gene3D" id="1.20.120.580">
    <property type="entry name" value="bsu32300-like"/>
    <property type="match status" value="1"/>
</dbReference>
<name>A0A2W4TRJ8_9CYAN</name>